<accession>A0A0F9E4G8</accession>
<gene>
    <name evidence="3" type="ORF">LCGC14_2411720</name>
</gene>
<dbReference type="PANTHER" id="PTHR11927">
    <property type="entry name" value="GALACTOSIDE 2-L-FUCOSYLTRANSFERASE"/>
    <property type="match status" value="1"/>
</dbReference>
<dbReference type="InterPro" id="IPR002516">
    <property type="entry name" value="Glyco_trans_11"/>
</dbReference>
<dbReference type="GO" id="GO:0005975">
    <property type="term" value="P:carbohydrate metabolic process"/>
    <property type="evidence" value="ECO:0007669"/>
    <property type="project" value="InterPro"/>
</dbReference>
<sequence length="164" mass="19206">YRLRGYMQSEKYFKHCESLIRELFIFKEGVDNYSDFIAVHVRRGDYVDKSAHHTLLGRDYYERALAMLPDIPITVFTDMQTIAWQGDKSNLCDIVPGWNMVSNSNNDMAIMAQAKYHVIANSSFSWWGAWLSNSEKVIAPRNWFGPKKKHWSTKDLYPESWTVI</sequence>
<dbReference type="GO" id="GO:0016020">
    <property type="term" value="C:membrane"/>
    <property type="evidence" value="ECO:0007669"/>
    <property type="project" value="InterPro"/>
</dbReference>
<evidence type="ECO:0008006" key="4">
    <source>
        <dbReference type="Google" id="ProtNLM"/>
    </source>
</evidence>
<organism evidence="3">
    <name type="scientific">marine sediment metagenome</name>
    <dbReference type="NCBI Taxonomy" id="412755"/>
    <lineage>
        <taxon>unclassified sequences</taxon>
        <taxon>metagenomes</taxon>
        <taxon>ecological metagenomes</taxon>
    </lineage>
</organism>
<name>A0A0F9E4G8_9ZZZZ</name>
<comment type="caution">
    <text evidence="3">The sequence shown here is derived from an EMBL/GenBank/DDBJ whole genome shotgun (WGS) entry which is preliminary data.</text>
</comment>
<proteinExistence type="predicted"/>
<evidence type="ECO:0000256" key="1">
    <source>
        <dbReference type="ARBA" id="ARBA00022676"/>
    </source>
</evidence>
<reference evidence="3" key="1">
    <citation type="journal article" date="2015" name="Nature">
        <title>Complex archaea that bridge the gap between prokaryotes and eukaryotes.</title>
        <authorList>
            <person name="Spang A."/>
            <person name="Saw J.H."/>
            <person name="Jorgensen S.L."/>
            <person name="Zaremba-Niedzwiedzka K."/>
            <person name="Martijn J."/>
            <person name="Lind A.E."/>
            <person name="van Eijk R."/>
            <person name="Schleper C."/>
            <person name="Guy L."/>
            <person name="Ettema T.J."/>
        </authorList>
    </citation>
    <scope>NUCLEOTIDE SEQUENCE</scope>
</reference>
<dbReference type="GO" id="GO:0008107">
    <property type="term" value="F:galactoside 2-alpha-L-fucosyltransferase activity"/>
    <property type="evidence" value="ECO:0007669"/>
    <property type="project" value="InterPro"/>
</dbReference>
<evidence type="ECO:0000313" key="3">
    <source>
        <dbReference type="EMBL" id="KKL24796.1"/>
    </source>
</evidence>
<protein>
    <recommendedName>
        <fullName evidence="4">Alpha-1,2-fucosyltransferase</fullName>
    </recommendedName>
</protein>
<evidence type="ECO:0000256" key="2">
    <source>
        <dbReference type="ARBA" id="ARBA00022679"/>
    </source>
</evidence>
<dbReference type="PANTHER" id="PTHR11927:SF9">
    <property type="entry name" value="L-FUCOSYLTRANSFERASE"/>
    <property type="match status" value="1"/>
</dbReference>
<dbReference type="AlphaFoldDB" id="A0A0F9E4G8"/>
<dbReference type="EMBL" id="LAZR01036453">
    <property type="protein sequence ID" value="KKL24796.1"/>
    <property type="molecule type" value="Genomic_DNA"/>
</dbReference>
<dbReference type="CDD" id="cd11301">
    <property type="entry name" value="Fut1_Fut2_like"/>
    <property type="match status" value="1"/>
</dbReference>
<feature type="non-terminal residue" evidence="3">
    <location>
        <position position="1"/>
    </location>
</feature>
<keyword evidence="2" id="KW-0808">Transferase</keyword>
<dbReference type="Pfam" id="PF01531">
    <property type="entry name" value="Glyco_transf_11"/>
    <property type="match status" value="1"/>
</dbReference>
<keyword evidence="1" id="KW-0328">Glycosyltransferase</keyword>